<accession>A0ABT0XKB1</accession>
<keyword evidence="6" id="KW-0814">Transposable element</keyword>
<dbReference type="NCBIfam" id="NF033543">
    <property type="entry name" value="transpos_IS256"/>
    <property type="match status" value="1"/>
</dbReference>
<evidence type="ECO:0000313" key="8">
    <source>
        <dbReference type="Proteomes" id="UP001203665"/>
    </source>
</evidence>
<protein>
    <recommendedName>
        <fullName evidence="6">Mutator family transposase</fullName>
    </recommendedName>
</protein>
<proteinExistence type="inferred from homology"/>
<dbReference type="PROSITE" id="PS01007">
    <property type="entry name" value="TRANSPOSASE_MUTATOR"/>
    <property type="match status" value="1"/>
</dbReference>
<comment type="function">
    <text evidence="1 6">Required for the transposition of the insertion element.</text>
</comment>
<keyword evidence="4 6" id="KW-0238">DNA-binding</keyword>
<organism evidence="7 8">
    <name type="scientific">Alkalicoccobacillus plakortidis</name>
    <dbReference type="NCBI Taxonomy" id="444060"/>
    <lineage>
        <taxon>Bacteria</taxon>
        <taxon>Bacillati</taxon>
        <taxon>Bacillota</taxon>
        <taxon>Bacilli</taxon>
        <taxon>Bacillales</taxon>
        <taxon>Bacillaceae</taxon>
        <taxon>Alkalicoccobacillus</taxon>
    </lineage>
</organism>
<dbReference type="EMBL" id="JAMQJY010000001">
    <property type="protein sequence ID" value="MCM2676341.1"/>
    <property type="molecule type" value="Genomic_DNA"/>
</dbReference>
<keyword evidence="3 6" id="KW-0815">Transposition</keyword>
<dbReference type="RefSeq" id="WP_251608339.1">
    <property type="nucleotide sequence ID" value="NZ_JAMQJY010000001.1"/>
</dbReference>
<comment type="caution">
    <text evidence="7">The sequence shown here is derived from an EMBL/GenBank/DDBJ whole genome shotgun (WGS) entry which is preliminary data.</text>
</comment>
<evidence type="ECO:0000256" key="3">
    <source>
        <dbReference type="ARBA" id="ARBA00022578"/>
    </source>
</evidence>
<keyword evidence="5 6" id="KW-0233">DNA recombination</keyword>
<dbReference type="Pfam" id="PF00872">
    <property type="entry name" value="Transposase_mut"/>
    <property type="match status" value="1"/>
</dbReference>
<keyword evidence="8" id="KW-1185">Reference proteome</keyword>
<evidence type="ECO:0000256" key="1">
    <source>
        <dbReference type="ARBA" id="ARBA00002190"/>
    </source>
</evidence>
<reference evidence="7" key="1">
    <citation type="submission" date="2022-06" db="EMBL/GenBank/DDBJ databases">
        <title>Alkalicoccobacillus porphyridii sp. nov., isolated from a marine red alga, Porphyridium purpureum and reclassification of Shouchella plakortidis and Shouchella gibsonii as Alkalicoccobacillus plakortidis comb. nov. and Alkalicoccobacillus gibsonii comb. nov.</title>
        <authorList>
            <person name="Kim K.H."/>
            <person name="Lee J.K."/>
            <person name="Han D.M."/>
            <person name="Baek J.H."/>
            <person name="Jeon C.O."/>
        </authorList>
    </citation>
    <scope>NUCLEOTIDE SEQUENCE</scope>
    <source>
        <strain evidence="7">DSM 19153</strain>
    </source>
</reference>
<evidence type="ECO:0000256" key="5">
    <source>
        <dbReference type="ARBA" id="ARBA00023172"/>
    </source>
</evidence>
<dbReference type="InterPro" id="IPR001207">
    <property type="entry name" value="Transposase_mutator"/>
</dbReference>
<evidence type="ECO:0000256" key="4">
    <source>
        <dbReference type="ARBA" id="ARBA00023125"/>
    </source>
</evidence>
<sequence length="389" mass="45201">MTQFNFNVDMDVIKEELIGSNLNATIKSSIILILNQMMEQERDEYLKSSSYERTGDRVDYRNGYYERDYMLSIGKITLKVPRSRNGKFSPSLFERYQRTDQALIATMVEMVVQGVSTRKVTQAVVKLCGENVSKSFVSSLTERLDPFVKEWSSRSLVGKEYPYIYTDALYIKVREYQKVVSKAVYIAVGVNEDHKREIIGFHITHDETKVGWESFFESLQSRGLLSPKLVISDAHKGLKAAIHEAFTGSSWQRCTVHFKRNIFSALPKKETETFRSLIKDIFTRQTQKEARALYQEIASNYEGQKKYENALNKLEEGLEDAIQYMSEQKSYHPLLRSTNNLERLNSEVRRREGVIRIFPNQQSAFRLIGAVLKDYDEMKLCKRKYLPET</sequence>
<evidence type="ECO:0000313" key="7">
    <source>
        <dbReference type="EMBL" id="MCM2676341.1"/>
    </source>
</evidence>
<evidence type="ECO:0000256" key="6">
    <source>
        <dbReference type="RuleBase" id="RU365089"/>
    </source>
</evidence>
<gene>
    <name evidence="7" type="ORF">NDM98_13130</name>
</gene>
<dbReference type="Proteomes" id="UP001203665">
    <property type="component" value="Unassembled WGS sequence"/>
</dbReference>
<dbReference type="PANTHER" id="PTHR33217">
    <property type="entry name" value="TRANSPOSASE FOR INSERTION SEQUENCE ELEMENT IS1081"/>
    <property type="match status" value="1"/>
</dbReference>
<name>A0ABT0XKB1_9BACI</name>
<evidence type="ECO:0000256" key="2">
    <source>
        <dbReference type="ARBA" id="ARBA00010961"/>
    </source>
</evidence>
<comment type="similarity">
    <text evidence="2 6">Belongs to the transposase mutator family.</text>
</comment>
<dbReference type="PANTHER" id="PTHR33217:SF7">
    <property type="entry name" value="TRANSPOSASE FOR INSERTION SEQUENCE ELEMENT IS1081"/>
    <property type="match status" value="1"/>
</dbReference>